<accession>A0A5B0NMT0</accession>
<evidence type="ECO:0000313" key="1">
    <source>
        <dbReference type="EMBL" id="KAA1090103.1"/>
    </source>
</evidence>
<dbReference type="AlphaFoldDB" id="A0A5B0NMT0"/>
<sequence>MDLSMDKQEQGNIYSSFNEESCYHRRRQSVCTGRDGELIRSHLASLAHTNRDKPRIDSIERGPLLGYLQRSAGLETEESSAEGSTGWMKKRKAAVTETNAVSVDELGKPILEKCPVWQNQD</sequence>
<gene>
    <name evidence="1" type="ORF">PGTUg99_035643</name>
</gene>
<organism evidence="1 2">
    <name type="scientific">Puccinia graminis f. sp. tritici</name>
    <dbReference type="NCBI Taxonomy" id="56615"/>
    <lineage>
        <taxon>Eukaryota</taxon>
        <taxon>Fungi</taxon>
        <taxon>Dikarya</taxon>
        <taxon>Basidiomycota</taxon>
        <taxon>Pucciniomycotina</taxon>
        <taxon>Pucciniomycetes</taxon>
        <taxon>Pucciniales</taxon>
        <taxon>Pucciniaceae</taxon>
        <taxon>Puccinia</taxon>
    </lineage>
</organism>
<dbReference type="EMBL" id="VDEP01000404">
    <property type="protein sequence ID" value="KAA1090103.1"/>
    <property type="molecule type" value="Genomic_DNA"/>
</dbReference>
<proteinExistence type="predicted"/>
<name>A0A5B0NMT0_PUCGR</name>
<reference evidence="1 2" key="1">
    <citation type="submission" date="2019-05" db="EMBL/GenBank/DDBJ databases">
        <title>Emergence of the Ug99 lineage of the wheat stem rust pathogen through somatic hybridization.</title>
        <authorList>
            <person name="Li F."/>
            <person name="Upadhyaya N.M."/>
            <person name="Sperschneider J."/>
            <person name="Matny O."/>
            <person name="Nguyen-Phuc H."/>
            <person name="Mago R."/>
            <person name="Raley C."/>
            <person name="Miller M.E."/>
            <person name="Silverstein K.A.T."/>
            <person name="Henningsen E."/>
            <person name="Hirsch C.D."/>
            <person name="Visser B."/>
            <person name="Pretorius Z.A."/>
            <person name="Steffenson B.J."/>
            <person name="Schwessinger B."/>
            <person name="Dodds P.N."/>
            <person name="Figueroa M."/>
        </authorList>
    </citation>
    <scope>NUCLEOTIDE SEQUENCE [LARGE SCALE GENOMIC DNA]</scope>
    <source>
        <strain evidence="1 2">Ug99</strain>
    </source>
</reference>
<comment type="caution">
    <text evidence="1">The sequence shown here is derived from an EMBL/GenBank/DDBJ whole genome shotgun (WGS) entry which is preliminary data.</text>
</comment>
<protein>
    <submittedName>
        <fullName evidence="1">Uncharacterized protein</fullName>
    </submittedName>
</protein>
<evidence type="ECO:0000313" key="2">
    <source>
        <dbReference type="Proteomes" id="UP000325313"/>
    </source>
</evidence>
<dbReference type="Proteomes" id="UP000325313">
    <property type="component" value="Unassembled WGS sequence"/>
</dbReference>